<dbReference type="Proteomes" id="UP000184465">
    <property type="component" value="Unassembled WGS sequence"/>
</dbReference>
<gene>
    <name evidence="1" type="ORF">SAMN02745912_01819</name>
</gene>
<evidence type="ECO:0000313" key="2">
    <source>
        <dbReference type="Proteomes" id="UP000184465"/>
    </source>
</evidence>
<proteinExistence type="predicted"/>
<sequence>MAITIYNDFESFSSITDKLSTVNFNNLPLENTNSYYYHHVRPLIIPNPLVLEGIKLTSPCFLFSSYDENLDSDVIYVGENSKIDFSQNTFGIMLKVENKEKCILKVTDYNDEVLLFECEDLKPYISVGFSSPNGISSIQFLNSNTFLCSMLFAQAINQ</sequence>
<accession>A0A1M6NQ49</accession>
<protein>
    <submittedName>
        <fullName evidence="1">Uncharacterized protein</fullName>
    </submittedName>
</protein>
<name>A0A1M6NQ49_PARC5</name>
<keyword evidence="2" id="KW-1185">Reference proteome</keyword>
<reference evidence="1 2" key="1">
    <citation type="submission" date="2016-11" db="EMBL/GenBank/DDBJ databases">
        <authorList>
            <person name="Jaros S."/>
            <person name="Januszkiewicz K."/>
            <person name="Wedrychowicz H."/>
        </authorList>
    </citation>
    <scope>NUCLEOTIDE SEQUENCE [LARGE SCALE GENOMIC DNA]</scope>
    <source>
        <strain evidence="1 2">DSM 15212</strain>
    </source>
</reference>
<organism evidence="1 2">
    <name type="scientific">Paramaledivibacter caminithermalis (strain DSM 15212 / CIP 107654 / DViRD3)</name>
    <name type="common">Clostridium caminithermale</name>
    <dbReference type="NCBI Taxonomy" id="1121301"/>
    <lineage>
        <taxon>Bacteria</taxon>
        <taxon>Bacillati</taxon>
        <taxon>Bacillota</taxon>
        <taxon>Clostridia</taxon>
        <taxon>Peptostreptococcales</taxon>
        <taxon>Caminicellaceae</taxon>
        <taxon>Paramaledivibacter</taxon>
    </lineage>
</organism>
<evidence type="ECO:0000313" key="1">
    <source>
        <dbReference type="EMBL" id="SHJ97794.1"/>
    </source>
</evidence>
<dbReference type="EMBL" id="FRAG01000018">
    <property type="protein sequence ID" value="SHJ97794.1"/>
    <property type="molecule type" value="Genomic_DNA"/>
</dbReference>
<dbReference type="RefSeq" id="WP_073149111.1">
    <property type="nucleotide sequence ID" value="NZ_FRAG01000018.1"/>
</dbReference>
<dbReference type="AlphaFoldDB" id="A0A1M6NQ49"/>